<dbReference type="Proteomes" id="UP001596135">
    <property type="component" value="Unassembled WGS sequence"/>
</dbReference>
<evidence type="ECO:0008006" key="3">
    <source>
        <dbReference type="Google" id="ProtNLM"/>
    </source>
</evidence>
<evidence type="ECO:0000313" key="1">
    <source>
        <dbReference type="EMBL" id="MFC6042703.1"/>
    </source>
</evidence>
<gene>
    <name evidence="1" type="ORF">ACFPYL_06450</name>
</gene>
<comment type="caution">
    <text evidence="1">The sequence shown here is derived from an EMBL/GenBank/DDBJ whole genome shotgun (WGS) entry which is preliminary data.</text>
</comment>
<reference evidence="2" key="1">
    <citation type="journal article" date="2019" name="Int. J. Syst. Evol. Microbiol.">
        <title>The Global Catalogue of Microorganisms (GCM) 10K type strain sequencing project: providing services to taxonomists for standard genome sequencing and annotation.</title>
        <authorList>
            <consortium name="The Broad Institute Genomics Platform"/>
            <consortium name="The Broad Institute Genome Sequencing Center for Infectious Disease"/>
            <person name="Wu L."/>
            <person name="Ma J."/>
        </authorList>
    </citation>
    <scope>NUCLEOTIDE SEQUENCE [LARGE SCALE GENOMIC DNA]</scope>
    <source>
        <strain evidence="2">CCUG 54522</strain>
    </source>
</reference>
<dbReference type="RefSeq" id="WP_379151896.1">
    <property type="nucleotide sequence ID" value="NZ_JBHSRJ010000003.1"/>
</dbReference>
<organism evidence="1 2">
    <name type="scientific">Nocardioides hankookensis</name>
    <dbReference type="NCBI Taxonomy" id="443157"/>
    <lineage>
        <taxon>Bacteria</taxon>
        <taxon>Bacillati</taxon>
        <taxon>Actinomycetota</taxon>
        <taxon>Actinomycetes</taxon>
        <taxon>Propionibacteriales</taxon>
        <taxon>Nocardioidaceae</taxon>
        <taxon>Nocardioides</taxon>
    </lineage>
</organism>
<keyword evidence="2" id="KW-1185">Reference proteome</keyword>
<accession>A0ABW1LG89</accession>
<dbReference type="PROSITE" id="PS51257">
    <property type="entry name" value="PROKAR_LIPOPROTEIN"/>
    <property type="match status" value="1"/>
</dbReference>
<proteinExistence type="predicted"/>
<sequence>MAPRRGRAGADLDAGVRAVALTVLALALGGLAGCSSDGSDAPSAAESAAANVAWSPCDDLTAASVGRLVGSGVKEQDGTVTAPRCTFTPAETGGPAYDVNYLWFDGGLDAALDAMGASGDQLRSVDVAGADAARVAVRAEKGGVLVTGFVQTEGLVQSVNAAQVAPYDEDQVVSGTKALLAALAEKAPTTPQG</sequence>
<name>A0ABW1LG89_9ACTN</name>
<evidence type="ECO:0000313" key="2">
    <source>
        <dbReference type="Proteomes" id="UP001596135"/>
    </source>
</evidence>
<protein>
    <recommendedName>
        <fullName evidence="3">DUF3558 domain-containing protein</fullName>
    </recommendedName>
</protein>
<dbReference type="EMBL" id="JBHSRJ010000003">
    <property type="protein sequence ID" value="MFC6042703.1"/>
    <property type="molecule type" value="Genomic_DNA"/>
</dbReference>